<proteinExistence type="predicted"/>
<dbReference type="GO" id="GO:1990904">
    <property type="term" value="C:ribonucleoprotein complex"/>
    <property type="evidence" value="ECO:0007669"/>
    <property type="project" value="UniProtKB-KW"/>
</dbReference>
<name>A0AAU9T0S8_THLAR</name>
<evidence type="ECO:0000256" key="6">
    <source>
        <dbReference type="SAM" id="MobiDB-lite"/>
    </source>
</evidence>
<sequence>MKEKKTNPSSGYGVSDKKSDSKKKEIQIKGKTERVVPEHELRRLRNVALRTKVGSAGITQAPVEADHEKWEVDEVVKPEFSEPFSHNMKRTHETVERISDMEVRKLMQDEDRETHKKSDGEEENLYLRVEMNLSFLLAR</sequence>
<evidence type="ECO:0000256" key="3">
    <source>
        <dbReference type="ARBA" id="ARBA00022946"/>
    </source>
</evidence>
<evidence type="ECO:0000256" key="2">
    <source>
        <dbReference type="ARBA" id="ARBA00022737"/>
    </source>
</evidence>
<accession>A0AAU9T0S8</accession>
<keyword evidence="8" id="KW-1185">Reference proteome</keyword>
<dbReference type="PANTHER" id="PTHR31846:SF7">
    <property type="entry name" value="CRS1 _ YHBY (CRM) DOMAIN-CONTAINING PROTEIN"/>
    <property type="match status" value="1"/>
</dbReference>
<dbReference type="PANTHER" id="PTHR31846">
    <property type="entry name" value="CRS1 / YHBY (CRM) DOMAIN-CONTAINING PROTEIN"/>
    <property type="match status" value="1"/>
</dbReference>
<keyword evidence="2" id="KW-0677">Repeat</keyword>
<evidence type="ECO:0000256" key="4">
    <source>
        <dbReference type="ARBA" id="ARBA00023187"/>
    </source>
</evidence>
<keyword evidence="5" id="KW-0687">Ribonucleoprotein</keyword>
<keyword evidence="4" id="KW-0508">mRNA splicing</keyword>
<gene>
    <name evidence="7" type="ORF">TAV2_LOCUS25655</name>
</gene>
<dbReference type="Proteomes" id="UP000836841">
    <property type="component" value="Chromosome 7"/>
</dbReference>
<feature type="region of interest" description="Disordered" evidence="6">
    <location>
        <begin position="1"/>
        <end position="34"/>
    </location>
</feature>
<dbReference type="SUPFAM" id="SSF75471">
    <property type="entry name" value="YhbY-like"/>
    <property type="match status" value="1"/>
</dbReference>
<organism evidence="7 8">
    <name type="scientific">Thlaspi arvense</name>
    <name type="common">Field penny-cress</name>
    <dbReference type="NCBI Taxonomy" id="13288"/>
    <lineage>
        <taxon>Eukaryota</taxon>
        <taxon>Viridiplantae</taxon>
        <taxon>Streptophyta</taxon>
        <taxon>Embryophyta</taxon>
        <taxon>Tracheophyta</taxon>
        <taxon>Spermatophyta</taxon>
        <taxon>Magnoliopsida</taxon>
        <taxon>eudicotyledons</taxon>
        <taxon>Gunneridae</taxon>
        <taxon>Pentapetalae</taxon>
        <taxon>rosids</taxon>
        <taxon>malvids</taxon>
        <taxon>Brassicales</taxon>
        <taxon>Brassicaceae</taxon>
        <taxon>Thlaspideae</taxon>
        <taxon>Thlaspi</taxon>
    </lineage>
</organism>
<dbReference type="GO" id="GO:0000375">
    <property type="term" value="P:RNA splicing, via transesterification reactions"/>
    <property type="evidence" value="ECO:0007669"/>
    <property type="project" value="InterPro"/>
</dbReference>
<dbReference type="InterPro" id="IPR035920">
    <property type="entry name" value="YhbY-like_sf"/>
</dbReference>
<dbReference type="GO" id="GO:0006397">
    <property type="term" value="P:mRNA processing"/>
    <property type="evidence" value="ECO:0007669"/>
    <property type="project" value="UniProtKB-KW"/>
</dbReference>
<keyword evidence="1" id="KW-0507">mRNA processing</keyword>
<evidence type="ECO:0000256" key="5">
    <source>
        <dbReference type="ARBA" id="ARBA00023274"/>
    </source>
</evidence>
<evidence type="ECO:0000256" key="1">
    <source>
        <dbReference type="ARBA" id="ARBA00022664"/>
    </source>
</evidence>
<dbReference type="EMBL" id="OU466863">
    <property type="protein sequence ID" value="CAH2077563.1"/>
    <property type="molecule type" value="Genomic_DNA"/>
</dbReference>
<dbReference type="AlphaFoldDB" id="A0AAU9T0S8"/>
<protein>
    <submittedName>
        <fullName evidence="7">Uncharacterized protein</fullName>
    </submittedName>
</protein>
<evidence type="ECO:0000313" key="7">
    <source>
        <dbReference type="EMBL" id="CAH2077563.1"/>
    </source>
</evidence>
<reference evidence="7 8" key="1">
    <citation type="submission" date="2022-03" db="EMBL/GenBank/DDBJ databases">
        <authorList>
            <person name="Nunn A."/>
            <person name="Chopra R."/>
            <person name="Nunn A."/>
            <person name="Contreras Garrido A."/>
        </authorList>
    </citation>
    <scope>NUCLEOTIDE SEQUENCE [LARGE SCALE GENOMIC DNA]</scope>
</reference>
<keyword evidence="3" id="KW-0809">Transit peptide</keyword>
<dbReference type="InterPro" id="IPR045278">
    <property type="entry name" value="CRS1/CFM2/CFM3"/>
</dbReference>
<dbReference type="GO" id="GO:0003729">
    <property type="term" value="F:mRNA binding"/>
    <property type="evidence" value="ECO:0007669"/>
    <property type="project" value="InterPro"/>
</dbReference>
<evidence type="ECO:0000313" key="8">
    <source>
        <dbReference type="Proteomes" id="UP000836841"/>
    </source>
</evidence>
<feature type="compositionally biased region" description="Basic and acidic residues" evidence="6">
    <location>
        <begin position="15"/>
        <end position="34"/>
    </location>
</feature>